<sequence length="105" mass="11530">NLGPSAVEYLLVGIGGCLGTTFIYCLQKMNIELNACNVLVDGKLSHIGPKKRLKLVNVDVEMNFTVKENTTKERINKCVKEFKENCIVTSSIADGLPITVNCNQI</sequence>
<organism evidence="2">
    <name type="scientific">marine sediment metagenome</name>
    <dbReference type="NCBI Taxonomy" id="412755"/>
    <lineage>
        <taxon>unclassified sequences</taxon>
        <taxon>metagenomes</taxon>
        <taxon>ecological metagenomes</taxon>
    </lineage>
</organism>
<name>X1F8C9_9ZZZZ</name>
<dbReference type="SUPFAM" id="SSF82784">
    <property type="entry name" value="OsmC-like"/>
    <property type="match status" value="1"/>
</dbReference>
<dbReference type="Gene3D" id="3.30.300.20">
    <property type="match status" value="1"/>
</dbReference>
<proteinExistence type="predicted"/>
<dbReference type="EMBL" id="BART01035744">
    <property type="protein sequence ID" value="GAH17003.1"/>
    <property type="molecule type" value="Genomic_DNA"/>
</dbReference>
<reference evidence="2" key="1">
    <citation type="journal article" date="2014" name="Front. Microbiol.">
        <title>High frequency of phylogenetically diverse reductive dehalogenase-homologous genes in deep subseafloor sedimentary metagenomes.</title>
        <authorList>
            <person name="Kawai M."/>
            <person name="Futagami T."/>
            <person name="Toyoda A."/>
            <person name="Takaki Y."/>
            <person name="Nishi S."/>
            <person name="Hori S."/>
            <person name="Arai W."/>
            <person name="Tsubouchi T."/>
            <person name="Morono Y."/>
            <person name="Uchiyama I."/>
            <person name="Ito T."/>
            <person name="Fujiyama A."/>
            <person name="Inagaki F."/>
            <person name="Takami H."/>
        </authorList>
    </citation>
    <scope>NUCLEOTIDE SEQUENCE</scope>
    <source>
        <strain evidence="2">Expedition CK06-06</strain>
    </source>
</reference>
<dbReference type="InterPro" id="IPR003718">
    <property type="entry name" value="OsmC/Ohr_fam"/>
</dbReference>
<dbReference type="AlphaFoldDB" id="X1F8C9"/>
<keyword evidence="1" id="KW-0812">Transmembrane</keyword>
<feature type="transmembrane region" description="Helical" evidence="1">
    <location>
        <begin position="6"/>
        <end position="26"/>
    </location>
</feature>
<gene>
    <name evidence="2" type="ORF">S01H4_60570</name>
</gene>
<keyword evidence="1" id="KW-0472">Membrane</keyword>
<evidence type="ECO:0000313" key="2">
    <source>
        <dbReference type="EMBL" id="GAH17003.1"/>
    </source>
</evidence>
<evidence type="ECO:0000256" key="1">
    <source>
        <dbReference type="SAM" id="Phobius"/>
    </source>
</evidence>
<keyword evidence="1" id="KW-1133">Transmembrane helix</keyword>
<dbReference type="InterPro" id="IPR036102">
    <property type="entry name" value="OsmC/Ohrsf"/>
</dbReference>
<evidence type="ECO:0008006" key="3">
    <source>
        <dbReference type="Google" id="ProtNLM"/>
    </source>
</evidence>
<feature type="non-terminal residue" evidence="2">
    <location>
        <position position="1"/>
    </location>
</feature>
<protein>
    <recommendedName>
        <fullName evidence="3">OsmC family protein</fullName>
    </recommendedName>
</protein>
<dbReference type="PANTHER" id="PTHR35368">
    <property type="entry name" value="HYDROPEROXIDE REDUCTASE"/>
    <property type="match status" value="1"/>
</dbReference>
<dbReference type="InterPro" id="IPR052924">
    <property type="entry name" value="OsmC/Ohr_hydroprdx_reductase"/>
</dbReference>
<dbReference type="Pfam" id="PF02566">
    <property type="entry name" value="OsmC"/>
    <property type="match status" value="1"/>
</dbReference>
<dbReference type="InterPro" id="IPR015946">
    <property type="entry name" value="KH_dom-like_a/b"/>
</dbReference>
<accession>X1F8C9</accession>
<comment type="caution">
    <text evidence="2">The sequence shown here is derived from an EMBL/GenBank/DDBJ whole genome shotgun (WGS) entry which is preliminary data.</text>
</comment>
<dbReference type="PANTHER" id="PTHR35368:SF1">
    <property type="entry name" value="HYDROPEROXIDE REDUCTASE"/>
    <property type="match status" value="1"/>
</dbReference>